<dbReference type="Proteomes" id="UP000273675">
    <property type="component" value="Unassembled WGS sequence"/>
</dbReference>
<organism evidence="2 3">
    <name type="scientific">Maricaulis maris</name>
    <dbReference type="NCBI Taxonomy" id="74318"/>
    <lineage>
        <taxon>Bacteria</taxon>
        <taxon>Pseudomonadati</taxon>
        <taxon>Pseudomonadota</taxon>
        <taxon>Alphaproteobacteria</taxon>
        <taxon>Maricaulales</taxon>
        <taxon>Maricaulaceae</taxon>
        <taxon>Maricaulis</taxon>
    </lineage>
</organism>
<dbReference type="OrthoDB" id="7858450at2"/>
<accession>A0A495D1L2</accession>
<name>A0A495D1L2_9PROT</name>
<dbReference type="AlphaFoldDB" id="A0A495D1L2"/>
<evidence type="ECO:0000313" key="3">
    <source>
        <dbReference type="Proteomes" id="UP000273675"/>
    </source>
</evidence>
<proteinExistence type="predicted"/>
<evidence type="ECO:0000313" key="2">
    <source>
        <dbReference type="EMBL" id="RKQ95416.1"/>
    </source>
</evidence>
<feature type="region of interest" description="Disordered" evidence="1">
    <location>
        <begin position="1"/>
        <end position="39"/>
    </location>
</feature>
<sequence>MAVSWPEGLSSAPRREGYRPPRAGENLLETQTDAGPAKRRRRFTSVPHFVELSWRWSVADWKDKWLPFLEDDLEDGSLAFEWTEPLTGEDFTATIIKGSAGVTTSIGPGDNMVVSVKLRVI</sequence>
<comment type="caution">
    <text evidence="2">The sequence shown here is derived from an EMBL/GenBank/DDBJ whole genome shotgun (WGS) entry which is preliminary data.</text>
</comment>
<dbReference type="EMBL" id="RBIM01000006">
    <property type="protein sequence ID" value="RKQ95416.1"/>
    <property type="molecule type" value="Genomic_DNA"/>
</dbReference>
<evidence type="ECO:0000256" key="1">
    <source>
        <dbReference type="SAM" id="MobiDB-lite"/>
    </source>
</evidence>
<protein>
    <submittedName>
        <fullName evidence="2">Uncharacterized protein</fullName>
    </submittedName>
</protein>
<gene>
    <name evidence="2" type="ORF">C7435_2518</name>
</gene>
<dbReference type="RefSeq" id="WP_121211904.1">
    <property type="nucleotide sequence ID" value="NZ_RBIM01000006.1"/>
</dbReference>
<reference evidence="2 3" key="1">
    <citation type="submission" date="2018-10" db="EMBL/GenBank/DDBJ databases">
        <title>Genomic Encyclopedia of Type Strains, Phase IV (KMG-IV): sequencing the most valuable type-strain genomes for metagenomic binning, comparative biology and taxonomic classification.</title>
        <authorList>
            <person name="Goeker M."/>
        </authorList>
    </citation>
    <scope>NUCLEOTIDE SEQUENCE [LARGE SCALE GENOMIC DNA]</scope>
    <source>
        <strain evidence="2 3">DSM 4734</strain>
    </source>
</reference>